<reference evidence="1" key="1">
    <citation type="submission" date="2014-09" db="EMBL/GenBank/DDBJ databases">
        <authorList>
            <person name="Magalhaes I.L.F."/>
            <person name="Oliveira U."/>
            <person name="Santos F.R."/>
            <person name="Vidigal T.H.D.A."/>
            <person name="Brescovit A.D."/>
            <person name="Santos A.J."/>
        </authorList>
    </citation>
    <scope>NUCLEOTIDE SEQUENCE</scope>
    <source>
        <tissue evidence="1">Shoot tissue taken approximately 20 cm above the soil surface</tissue>
    </source>
</reference>
<name>A0A0A9G6C4_ARUDO</name>
<reference evidence="1" key="2">
    <citation type="journal article" date="2015" name="Data Brief">
        <title>Shoot transcriptome of the giant reed, Arundo donax.</title>
        <authorList>
            <person name="Barrero R.A."/>
            <person name="Guerrero F.D."/>
            <person name="Moolhuijzen P."/>
            <person name="Goolsby J.A."/>
            <person name="Tidwell J."/>
            <person name="Bellgard S.E."/>
            <person name="Bellgard M.I."/>
        </authorList>
    </citation>
    <scope>NUCLEOTIDE SEQUENCE</scope>
    <source>
        <tissue evidence="1">Shoot tissue taken approximately 20 cm above the soil surface</tissue>
    </source>
</reference>
<organism evidence="1">
    <name type="scientific">Arundo donax</name>
    <name type="common">Giant reed</name>
    <name type="synonym">Donax arundinaceus</name>
    <dbReference type="NCBI Taxonomy" id="35708"/>
    <lineage>
        <taxon>Eukaryota</taxon>
        <taxon>Viridiplantae</taxon>
        <taxon>Streptophyta</taxon>
        <taxon>Embryophyta</taxon>
        <taxon>Tracheophyta</taxon>
        <taxon>Spermatophyta</taxon>
        <taxon>Magnoliopsida</taxon>
        <taxon>Liliopsida</taxon>
        <taxon>Poales</taxon>
        <taxon>Poaceae</taxon>
        <taxon>PACMAD clade</taxon>
        <taxon>Arundinoideae</taxon>
        <taxon>Arundineae</taxon>
        <taxon>Arundo</taxon>
    </lineage>
</organism>
<sequence>MALSLSPASPAAVSPTSPVALGWVGLDWVRCTVQSCSSSRGIGCCCSGSGRDALQSEIVRRRKNNGLSRGSIRCVSVSGLSKLGSSIRPGAPLEPIHPLIRLS</sequence>
<accession>A0A0A9G6C4</accession>
<protein>
    <submittedName>
        <fullName evidence="1">Uncharacterized protein</fullName>
    </submittedName>
</protein>
<evidence type="ECO:0000313" key="1">
    <source>
        <dbReference type="EMBL" id="JAE19029.1"/>
    </source>
</evidence>
<proteinExistence type="predicted"/>
<dbReference type="EMBL" id="GBRH01178867">
    <property type="protein sequence ID" value="JAE19029.1"/>
    <property type="molecule type" value="Transcribed_RNA"/>
</dbReference>
<dbReference type="AlphaFoldDB" id="A0A0A9G6C4"/>